<gene>
    <name evidence="2" type="ORF">M9R32_08690</name>
</gene>
<protein>
    <submittedName>
        <fullName evidence="2">Glycosyltransferase family 4 protein</fullName>
    </submittedName>
</protein>
<dbReference type="RefSeq" id="WP_269926348.1">
    <property type="nucleotide sequence ID" value="NZ_JAMKBJ010000006.1"/>
</dbReference>
<feature type="domain" description="Glycosyl transferase family 1" evidence="1">
    <location>
        <begin position="205"/>
        <end position="332"/>
    </location>
</feature>
<evidence type="ECO:0000259" key="1">
    <source>
        <dbReference type="Pfam" id="PF00534"/>
    </source>
</evidence>
<dbReference type="InterPro" id="IPR001296">
    <property type="entry name" value="Glyco_trans_1"/>
</dbReference>
<evidence type="ECO:0000313" key="2">
    <source>
        <dbReference type="EMBL" id="MCZ8537254.1"/>
    </source>
</evidence>
<keyword evidence="3" id="KW-1185">Reference proteome</keyword>
<comment type="caution">
    <text evidence="2">The sequence shown here is derived from an EMBL/GenBank/DDBJ whole genome shotgun (WGS) entry which is preliminary data.</text>
</comment>
<dbReference type="PANTHER" id="PTHR45871">
    <property type="entry name" value="N-ACETYLGLUCOSAMINYL-PHOSPHATIDYLINOSITOL BIOSYNTHETIC PROTEIN"/>
    <property type="match status" value="1"/>
</dbReference>
<dbReference type="SUPFAM" id="SSF53756">
    <property type="entry name" value="UDP-Glycosyltransferase/glycogen phosphorylase"/>
    <property type="match status" value="1"/>
</dbReference>
<name>A0A9X3RDM9_9BACL</name>
<proteinExistence type="predicted"/>
<sequence length="392" mass="44773">MRVLFCHDGPLKKDEFSSYYGIAHNDETFKRYYSIAEKLSVIIRVSNITKEEAEEKLSKITVSPFDVRDIPNISNLKGILFDKKRANQIITEAVMNTDFVVARLPSMIGNIAIDIAKKLNKPYLIEVVACPWDAFWNHSLIGKFVAPAMYYATKNRVADATHVVYVTNEFLQNRYPTNGFNINCSNVSLREFNESVLNDRLMKISSTKKDNKIIIGTTGAIDVKYKGQQYIIEALGKLKKEGNVNYEYHLVGGGNKAFLESVAYKNDVSGQVKFLGSLPHKDIFKWLDKIDIYVQPSKQEGLPRALIEAMSRALPAFGANTAGIPELIDKEFIFSNSRKNINEICKILKKFDFDTMKVQSAKNFNESKKYNRSIIEKRRKKFFNEFVKHKGE</sequence>
<dbReference type="GO" id="GO:0016757">
    <property type="term" value="F:glycosyltransferase activity"/>
    <property type="evidence" value="ECO:0007669"/>
    <property type="project" value="InterPro"/>
</dbReference>
<dbReference type="EMBL" id="JAMKBJ010000006">
    <property type="protein sequence ID" value="MCZ8537254.1"/>
    <property type="molecule type" value="Genomic_DNA"/>
</dbReference>
<dbReference type="Pfam" id="PF00534">
    <property type="entry name" value="Glycos_transf_1"/>
    <property type="match status" value="1"/>
</dbReference>
<accession>A0A9X3RDM9</accession>
<organism evidence="2 3">
    <name type="scientific">Paenisporosarcina quisquiliarum</name>
    <dbReference type="NCBI Taxonomy" id="365346"/>
    <lineage>
        <taxon>Bacteria</taxon>
        <taxon>Bacillati</taxon>
        <taxon>Bacillota</taxon>
        <taxon>Bacilli</taxon>
        <taxon>Bacillales</taxon>
        <taxon>Caryophanaceae</taxon>
        <taxon>Paenisporosarcina</taxon>
    </lineage>
</organism>
<dbReference type="Gene3D" id="3.40.50.2000">
    <property type="entry name" value="Glycogen Phosphorylase B"/>
    <property type="match status" value="2"/>
</dbReference>
<evidence type="ECO:0000313" key="3">
    <source>
        <dbReference type="Proteomes" id="UP001152173"/>
    </source>
</evidence>
<dbReference type="PANTHER" id="PTHR45871:SF1">
    <property type="entry name" value="PHOSPHATIDYLINOSITOL N-ACETYLGLUCOSAMINYLTRANSFERASE SUBUNIT A"/>
    <property type="match status" value="1"/>
</dbReference>
<dbReference type="Proteomes" id="UP001152173">
    <property type="component" value="Unassembled WGS sequence"/>
</dbReference>
<reference evidence="2" key="1">
    <citation type="submission" date="2022-05" db="EMBL/GenBank/DDBJ databases">
        <authorList>
            <person name="Colautti A."/>
            <person name="Iacumin L."/>
        </authorList>
    </citation>
    <scope>NUCLEOTIDE SEQUENCE</scope>
    <source>
        <strain evidence="2">SK 55</strain>
    </source>
</reference>
<dbReference type="AlphaFoldDB" id="A0A9X3RDM9"/>
<dbReference type="CDD" id="cd03801">
    <property type="entry name" value="GT4_PimA-like"/>
    <property type="match status" value="1"/>
</dbReference>